<keyword evidence="7" id="KW-0964">Secreted</keyword>
<dbReference type="GO" id="GO:0070573">
    <property type="term" value="F:metallodipeptidase activity"/>
    <property type="evidence" value="ECO:0007669"/>
    <property type="project" value="InterPro"/>
</dbReference>
<feature type="compositionally biased region" description="Basic and acidic residues" evidence="24">
    <location>
        <begin position="161"/>
        <end position="172"/>
    </location>
</feature>
<evidence type="ECO:0000313" key="25">
    <source>
        <dbReference type="EnsemblMetazoa" id="AATE018802-PA.1"/>
    </source>
</evidence>
<keyword evidence="23" id="KW-0175">Coiled coil</keyword>
<comment type="similarity">
    <text evidence="5">Belongs to the peptidase M28 family.</text>
</comment>
<evidence type="ECO:0000256" key="12">
    <source>
        <dbReference type="ARBA" id="ARBA00022801"/>
    </source>
</evidence>
<name>A0A182JIP3_ANOAO</name>
<dbReference type="InterPro" id="IPR035979">
    <property type="entry name" value="RBD_domain_sf"/>
</dbReference>
<dbReference type="InterPro" id="IPR000504">
    <property type="entry name" value="RRM_dom"/>
</dbReference>
<feature type="region of interest" description="Disordered" evidence="24">
    <location>
        <begin position="454"/>
        <end position="535"/>
    </location>
</feature>
<evidence type="ECO:0000256" key="11">
    <source>
        <dbReference type="ARBA" id="ARBA00022729"/>
    </source>
</evidence>
<keyword evidence="18" id="KW-0865">Zymogen</keyword>
<dbReference type="InterPro" id="IPR003137">
    <property type="entry name" value="PA_domain"/>
</dbReference>
<feature type="region of interest" description="Disordered" evidence="24">
    <location>
        <begin position="334"/>
        <end position="405"/>
    </location>
</feature>
<comment type="subunit">
    <text evidence="21">Homodimer. The monomeric form is inactive while the homodimer is active.</text>
</comment>
<dbReference type="EnsemblMetazoa" id="AATE018802-RA">
    <property type="protein sequence ID" value="AATE018802-PA.1"/>
    <property type="gene ID" value="AATE018802"/>
</dbReference>
<dbReference type="STRING" id="41427.A0A182JIP3"/>
<evidence type="ECO:0000256" key="20">
    <source>
        <dbReference type="ARBA" id="ARBA00023228"/>
    </source>
</evidence>
<keyword evidence="16" id="KW-0333">Golgi apparatus</keyword>
<dbReference type="GO" id="GO:0005794">
    <property type="term" value="C:Golgi apparatus"/>
    <property type="evidence" value="ECO:0007669"/>
    <property type="project" value="UniProtKB-SubCell"/>
</dbReference>
<dbReference type="PROSITE" id="PS50102">
    <property type="entry name" value="RRM"/>
    <property type="match status" value="1"/>
</dbReference>
<keyword evidence="19" id="KW-0325">Glycoprotein</keyword>
<keyword evidence="11" id="KW-0732">Signal</keyword>
<evidence type="ECO:0000256" key="23">
    <source>
        <dbReference type="SAM" id="Coils"/>
    </source>
</evidence>
<dbReference type="GO" id="GO:0005764">
    <property type="term" value="C:lysosome"/>
    <property type="evidence" value="ECO:0007669"/>
    <property type="project" value="UniProtKB-SubCell"/>
</dbReference>
<feature type="compositionally biased region" description="Basic and acidic residues" evidence="24">
    <location>
        <begin position="396"/>
        <end position="405"/>
    </location>
</feature>
<evidence type="ECO:0000256" key="19">
    <source>
        <dbReference type="ARBA" id="ARBA00023180"/>
    </source>
</evidence>
<accession>A0A182JIP3</accession>
<dbReference type="Gene3D" id="3.50.30.30">
    <property type="match status" value="1"/>
</dbReference>
<dbReference type="Gene3D" id="3.30.70.330">
    <property type="match status" value="1"/>
</dbReference>
<sequence>MSKSHRLFIGNIPKGTSEDELSVEFSAYGLVESIEIKTKPNPLNDSVDTFGFVTLQADDKTVQACIKEFREQKYKGVYLNVSKAKESFLDRLKREREEAEAQKRNAASLDPYTKPVEVASVAETAKPAPTLPTLPTLKKQDESSSSESSESESDAETEADLTGKAEPDESLARRPQVSKPQDDIVRKWNQETYIEHGKLKIIPITGVVKEVIDRSKSRQGRSEGRKLGEQARIADEKRKQGLTKIKSAYEQQQNAIKSALSGESVNNKRRIAFSDDEDDSTSKPKMSLFDGQEDEDGFEGNFAVRNQLAGPEGQKLYEMQTTYQADNRFRLDSRFLDHGDKSKVAPKSHDKRNDKERRKQLEILSNVTGKTIDGEKRDNSKKTPKMQRFDPSQEEYNEKNKEPEMRVEISEIKKAERREEDFKVSEQKFYSVSEKLISSIKENNKGFSLLSMLGRPADDRENEEVVNEEVAKEVEDEPEEEKPLKSDAKFKYDSSDSEEEPEPEIADHADGDHVDDKGGKNSFEREQDTSWMENVKKRKSGYYSNQAQDDQCELSRNLRREIQRYQPVVDSIFERIVSGEFAGKTYESLLDFTDRFGPRITGSKQLEDAIDYAVQEMINDGLENVHTEDALVPHWERGREWAQLVEPFRKNLPMLGLGRAVGTPAEGLMAEVIAVESFEEFESFTPEQVQGKIVVFAPAWVGYGPTGRYRYESASVAARKGAVAVLVRSMTPFSIGTPHTGTLRYDPDVRRIPAAAITVEDAMLLLRKFRRGDRMVVHLKMDAVNLEPTISRNTIGELQGTTFRNTSVVVVSGHMDSWDVGTGAADDAGGVLISWKAVAFLKAMGLRPRRTIRAIGWTAEEQGLEGVSVYERQHAADEKEEFNVFFESDSGTFEPTGLDFSGNQAARCIFVEISKLMRGFEQFTYTDGVVGSDIGNWVGRGFPGVSLRNKNENYFWYHHTEGDTIELEDPKALDKSTALWAATAYVIADLSIDIPKDIVSYGSEE</sequence>
<dbReference type="GO" id="GO:0006508">
    <property type="term" value="P:proteolysis"/>
    <property type="evidence" value="ECO:0007669"/>
    <property type="project" value="UniProtKB-KW"/>
</dbReference>
<dbReference type="VEuPathDB" id="VectorBase:AATE018802"/>
<dbReference type="InterPro" id="IPR012677">
    <property type="entry name" value="Nucleotide-bd_a/b_plait_sf"/>
</dbReference>
<evidence type="ECO:0000256" key="14">
    <source>
        <dbReference type="ARBA" id="ARBA00022833"/>
    </source>
</evidence>
<dbReference type="InterPro" id="IPR039866">
    <property type="entry name" value="CPQ"/>
</dbReference>
<evidence type="ECO:0000256" key="15">
    <source>
        <dbReference type="ARBA" id="ARBA00022884"/>
    </source>
</evidence>
<dbReference type="InterPro" id="IPR007484">
    <property type="entry name" value="Peptidase_M28"/>
</dbReference>
<evidence type="ECO:0000256" key="16">
    <source>
        <dbReference type="ARBA" id="ARBA00023034"/>
    </source>
</evidence>
<organism evidence="25">
    <name type="scientific">Anopheles atroparvus</name>
    <name type="common">European mosquito</name>
    <dbReference type="NCBI Taxonomy" id="41427"/>
    <lineage>
        <taxon>Eukaryota</taxon>
        <taxon>Metazoa</taxon>
        <taxon>Ecdysozoa</taxon>
        <taxon>Arthropoda</taxon>
        <taxon>Hexapoda</taxon>
        <taxon>Insecta</taxon>
        <taxon>Pterygota</taxon>
        <taxon>Neoptera</taxon>
        <taxon>Endopterygota</taxon>
        <taxon>Diptera</taxon>
        <taxon>Nematocera</taxon>
        <taxon>Culicoidea</taxon>
        <taxon>Culicidae</taxon>
        <taxon>Anophelinae</taxon>
        <taxon>Anopheles</taxon>
    </lineage>
</organism>
<keyword evidence="9" id="KW-0645">Protease</keyword>
<feature type="compositionally biased region" description="Acidic residues" evidence="24">
    <location>
        <begin position="149"/>
        <end position="159"/>
    </location>
</feature>
<evidence type="ECO:0000256" key="4">
    <source>
        <dbReference type="ARBA" id="ARBA00004613"/>
    </source>
</evidence>
<evidence type="ECO:0000256" key="8">
    <source>
        <dbReference type="ARBA" id="ARBA00022645"/>
    </source>
</evidence>
<dbReference type="PANTHER" id="PTHR12053">
    <property type="entry name" value="PROTEASE FAMILY M28 PLASMA GLUTAMATE CARBOXYPEPTIDASE-RELATED"/>
    <property type="match status" value="1"/>
</dbReference>
<dbReference type="CDD" id="cd03883">
    <property type="entry name" value="M28_Pgcp_like"/>
    <property type="match status" value="1"/>
</dbReference>
<dbReference type="FunFam" id="3.50.30.30:FF:000009">
    <property type="entry name" value="Carboxypeptidase Q"/>
    <property type="match status" value="1"/>
</dbReference>
<feature type="compositionally biased region" description="Basic and acidic residues" evidence="24">
    <location>
        <begin position="505"/>
        <end position="528"/>
    </location>
</feature>
<keyword evidence="13" id="KW-0256">Endoplasmic reticulum</keyword>
<evidence type="ECO:0000256" key="24">
    <source>
        <dbReference type="SAM" id="MobiDB-lite"/>
    </source>
</evidence>
<dbReference type="GO" id="GO:0046872">
    <property type="term" value="F:metal ion binding"/>
    <property type="evidence" value="ECO:0007669"/>
    <property type="project" value="UniProtKB-KW"/>
</dbReference>
<feature type="region of interest" description="Disordered" evidence="24">
    <location>
        <begin position="260"/>
        <end position="298"/>
    </location>
</feature>
<feature type="compositionally biased region" description="Acidic residues" evidence="24">
    <location>
        <begin position="495"/>
        <end position="504"/>
    </location>
</feature>
<evidence type="ECO:0000256" key="3">
    <source>
        <dbReference type="ARBA" id="ARBA00004555"/>
    </source>
</evidence>
<evidence type="ECO:0000256" key="6">
    <source>
        <dbReference type="ARBA" id="ARBA00014116"/>
    </source>
</evidence>
<feature type="region of interest" description="Disordered" evidence="24">
    <location>
        <begin position="123"/>
        <end position="185"/>
    </location>
</feature>
<evidence type="ECO:0000256" key="21">
    <source>
        <dbReference type="ARBA" id="ARBA00025833"/>
    </source>
</evidence>
<dbReference type="GO" id="GO:0005615">
    <property type="term" value="C:extracellular space"/>
    <property type="evidence" value="ECO:0007669"/>
    <property type="project" value="TreeGrafter"/>
</dbReference>
<dbReference type="Pfam" id="PF04389">
    <property type="entry name" value="Peptidase_M28"/>
    <property type="match status" value="1"/>
</dbReference>
<dbReference type="SMART" id="SM00360">
    <property type="entry name" value="RRM"/>
    <property type="match status" value="1"/>
</dbReference>
<evidence type="ECO:0000256" key="10">
    <source>
        <dbReference type="ARBA" id="ARBA00022723"/>
    </source>
</evidence>
<dbReference type="Pfam" id="PF02225">
    <property type="entry name" value="PA"/>
    <property type="match status" value="1"/>
</dbReference>
<keyword evidence="14" id="KW-0862">Zinc</keyword>
<dbReference type="Pfam" id="PF00076">
    <property type="entry name" value="RRM_1"/>
    <property type="match status" value="1"/>
</dbReference>
<dbReference type="PANTHER" id="PTHR12053:SF3">
    <property type="entry name" value="CARBOXYPEPTIDASE Q"/>
    <property type="match status" value="1"/>
</dbReference>
<feature type="compositionally biased region" description="Basic and acidic residues" evidence="24">
    <location>
        <begin position="481"/>
        <end position="494"/>
    </location>
</feature>
<dbReference type="GO" id="GO:0003723">
    <property type="term" value="F:RNA binding"/>
    <property type="evidence" value="ECO:0007669"/>
    <property type="project" value="UniProtKB-UniRule"/>
</dbReference>
<evidence type="ECO:0000256" key="2">
    <source>
        <dbReference type="ARBA" id="ARBA00004371"/>
    </source>
</evidence>
<dbReference type="SUPFAM" id="SSF53187">
    <property type="entry name" value="Zn-dependent exopeptidases"/>
    <property type="match status" value="1"/>
</dbReference>
<dbReference type="GO" id="GO:0005783">
    <property type="term" value="C:endoplasmic reticulum"/>
    <property type="evidence" value="ECO:0007669"/>
    <property type="project" value="UniProtKB-SubCell"/>
</dbReference>
<evidence type="ECO:0000256" key="7">
    <source>
        <dbReference type="ARBA" id="ARBA00022525"/>
    </source>
</evidence>
<keyword evidence="20" id="KW-0458">Lysosome</keyword>
<proteinExistence type="inferred from homology"/>
<evidence type="ECO:0000256" key="5">
    <source>
        <dbReference type="ARBA" id="ARBA00010918"/>
    </source>
</evidence>
<dbReference type="SUPFAM" id="SSF54928">
    <property type="entry name" value="RNA-binding domain, RBD"/>
    <property type="match status" value="1"/>
</dbReference>
<feature type="compositionally biased region" description="Basic and acidic residues" evidence="24">
    <location>
        <begin position="372"/>
        <end position="381"/>
    </location>
</feature>
<evidence type="ECO:0000256" key="13">
    <source>
        <dbReference type="ARBA" id="ARBA00022824"/>
    </source>
</evidence>
<keyword evidence="10" id="KW-0479">Metal-binding</keyword>
<evidence type="ECO:0000256" key="1">
    <source>
        <dbReference type="ARBA" id="ARBA00004240"/>
    </source>
</evidence>
<protein>
    <recommendedName>
        <fullName evidence="6">Carboxypeptidase Q</fullName>
    </recommendedName>
    <alternativeName>
        <fullName evidence="22">Plasma glutamate carboxypeptidase</fullName>
    </alternativeName>
</protein>
<feature type="compositionally biased region" description="Low complexity" evidence="24">
    <location>
        <begin position="124"/>
        <end position="148"/>
    </location>
</feature>
<evidence type="ECO:0000256" key="22">
    <source>
        <dbReference type="ARBA" id="ARBA00033328"/>
    </source>
</evidence>
<keyword evidence="17" id="KW-0482">Metalloprotease</keyword>
<dbReference type="GO" id="GO:0043171">
    <property type="term" value="P:peptide catabolic process"/>
    <property type="evidence" value="ECO:0007669"/>
    <property type="project" value="TreeGrafter"/>
</dbReference>
<evidence type="ECO:0000256" key="18">
    <source>
        <dbReference type="ARBA" id="ARBA00023145"/>
    </source>
</evidence>
<reference evidence="25" key="1">
    <citation type="submission" date="2022-08" db="UniProtKB">
        <authorList>
            <consortium name="EnsemblMetazoa"/>
        </authorList>
    </citation>
    <scope>IDENTIFICATION</scope>
    <source>
        <strain evidence="25">EBRO</strain>
    </source>
</reference>
<dbReference type="Gene3D" id="3.40.630.10">
    <property type="entry name" value="Zn peptidases"/>
    <property type="match status" value="1"/>
</dbReference>
<feature type="compositionally biased region" description="Basic and acidic residues" evidence="24">
    <location>
        <begin position="334"/>
        <end position="361"/>
    </location>
</feature>
<keyword evidence="12" id="KW-0378">Hydrolase</keyword>
<keyword evidence="15" id="KW-0694">RNA-binding</keyword>
<evidence type="ECO:0000256" key="9">
    <source>
        <dbReference type="ARBA" id="ARBA00022670"/>
    </source>
</evidence>
<comment type="subcellular location">
    <subcellularLocation>
        <location evidence="1">Endoplasmic reticulum</location>
    </subcellularLocation>
    <subcellularLocation>
        <location evidence="3">Golgi apparatus</location>
    </subcellularLocation>
    <subcellularLocation>
        <location evidence="2">Lysosome</location>
    </subcellularLocation>
    <subcellularLocation>
        <location evidence="4">Secreted</location>
    </subcellularLocation>
</comment>
<dbReference type="AlphaFoldDB" id="A0A182JIP3"/>
<keyword evidence="8" id="KW-0121">Carboxypeptidase</keyword>
<evidence type="ECO:0000256" key="17">
    <source>
        <dbReference type="ARBA" id="ARBA00023049"/>
    </source>
</evidence>
<feature type="coiled-coil region" evidence="23">
    <location>
        <begin position="82"/>
        <end position="109"/>
    </location>
</feature>
<dbReference type="GO" id="GO:0004180">
    <property type="term" value="F:carboxypeptidase activity"/>
    <property type="evidence" value="ECO:0007669"/>
    <property type="project" value="UniProtKB-KW"/>
</dbReference>
<feature type="region of interest" description="Disordered" evidence="24">
    <location>
        <begin position="213"/>
        <end position="239"/>
    </location>
</feature>